<dbReference type="PANTHER" id="PTHR33710">
    <property type="entry name" value="BNAC02G09200D PROTEIN"/>
    <property type="match status" value="1"/>
</dbReference>
<keyword evidence="2" id="KW-1185">Reference proteome</keyword>
<gene>
    <name evidence="1" type="ORF">Dsin_017374</name>
</gene>
<protein>
    <recommendedName>
        <fullName evidence="3">Reverse transcriptase</fullName>
    </recommendedName>
</protein>
<evidence type="ECO:0008006" key="3">
    <source>
        <dbReference type="Google" id="ProtNLM"/>
    </source>
</evidence>
<dbReference type="EMBL" id="JANJYJ010000005">
    <property type="protein sequence ID" value="KAK3212668.1"/>
    <property type="molecule type" value="Genomic_DNA"/>
</dbReference>
<reference evidence="1" key="1">
    <citation type="journal article" date="2023" name="Plant J.">
        <title>Genome sequences and population genomics provide insights into the demographic history, inbreeding, and mutation load of two 'living fossil' tree species of Dipteronia.</title>
        <authorList>
            <person name="Feng Y."/>
            <person name="Comes H.P."/>
            <person name="Chen J."/>
            <person name="Zhu S."/>
            <person name="Lu R."/>
            <person name="Zhang X."/>
            <person name="Li P."/>
            <person name="Qiu J."/>
            <person name="Olsen K.M."/>
            <person name="Qiu Y."/>
        </authorList>
    </citation>
    <scope>NUCLEOTIDE SEQUENCE</scope>
    <source>
        <strain evidence="1">NBL</strain>
    </source>
</reference>
<proteinExistence type="predicted"/>
<evidence type="ECO:0000313" key="2">
    <source>
        <dbReference type="Proteomes" id="UP001281410"/>
    </source>
</evidence>
<dbReference type="AlphaFoldDB" id="A0AAE0AFU1"/>
<dbReference type="PANTHER" id="PTHR33710:SF13">
    <property type="entry name" value="ENDONUCLEASE_EXONUCLEASE_PHOSPHATASE FAMILY PROTEIN"/>
    <property type="match status" value="1"/>
</dbReference>
<accession>A0AAE0AFU1</accession>
<name>A0AAE0AFU1_9ROSI</name>
<evidence type="ECO:0000313" key="1">
    <source>
        <dbReference type="EMBL" id="KAK3212668.1"/>
    </source>
</evidence>
<dbReference type="Proteomes" id="UP001281410">
    <property type="component" value="Unassembled WGS sequence"/>
</dbReference>
<sequence length="96" mass="11069">MALPRSFSDHCPLLIRLSDFEVTSSRPFRFQSMWLEHQDFITLVRSIWSSSAVGNPLPVVISKLRSLRKALKTWYWEIFGDLNSDIAEISANLQSI</sequence>
<comment type="caution">
    <text evidence="1">The sequence shown here is derived from an EMBL/GenBank/DDBJ whole genome shotgun (WGS) entry which is preliminary data.</text>
</comment>
<organism evidence="1 2">
    <name type="scientific">Dipteronia sinensis</name>
    <dbReference type="NCBI Taxonomy" id="43782"/>
    <lineage>
        <taxon>Eukaryota</taxon>
        <taxon>Viridiplantae</taxon>
        <taxon>Streptophyta</taxon>
        <taxon>Embryophyta</taxon>
        <taxon>Tracheophyta</taxon>
        <taxon>Spermatophyta</taxon>
        <taxon>Magnoliopsida</taxon>
        <taxon>eudicotyledons</taxon>
        <taxon>Gunneridae</taxon>
        <taxon>Pentapetalae</taxon>
        <taxon>rosids</taxon>
        <taxon>malvids</taxon>
        <taxon>Sapindales</taxon>
        <taxon>Sapindaceae</taxon>
        <taxon>Hippocastanoideae</taxon>
        <taxon>Acereae</taxon>
        <taxon>Dipteronia</taxon>
    </lineage>
</organism>